<dbReference type="Pfam" id="PF02769">
    <property type="entry name" value="AIRS_C"/>
    <property type="match status" value="1"/>
</dbReference>
<dbReference type="InterPro" id="IPR011854">
    <property type="entry name" value="HypE"/>
</dbReference>
<name>A0A4Q7M4D6_9MICO</name>
<gene>
    <name evidence="4" type="ORF">EV386_3178</name>
</gene>
<dbReference type="Pfam" id="PF00586">
    <property type="entry name" value="AIRS"/>
    <property type="match status" value="1"/>
</dbReference>
<dbReference type="InterPro" id="IPR036921">
    <property type="entry name" value="PurM-like_N_sf"/>
</dbReference>
<dbReference type="InterPro" id="IPR036676">
    <property type="entry name" value="PurM-like_C_sf"/>
</dbReference>
<dbReference type="InterPro" id="IPR016188">
    <property type="entry name" value="PurM-like_N"/>
</dbReference>
<dbReference type="CDD" id="cd02197">
    <property type="entry name" value="HypE"/>
    <property type="match status" value="1"/>
</dbReference>
<evidence type="ECO:0000313" key="4">
    <source>
        <dbReference type="EMBL" id="RZS62825.1"/>
    </source>
</evidence>
<dbReference type="EMBL" id="SGWX01000001">
    <property type="protein sequence ID" value="RZS62825.1"/>
    <property type="molecule type" value="Genomic_DNA"/>
</dbReference>
<dbReference type="SUPFAM" id="SSF56042">
    <property type="entry name" value="PurM C-terminal domain-like"/>
    <property type="match status" value="1"/>
</dbReference>
<organism evidence="4 5">
    <name type="scientific">Xylanimonas ulmi</name>
    <dbReference type="NCBI Taxonomy" id="228973"/>
    <lineage>
        <taxon>Bacteria</taxon>
        <taxon>Bacillati</taxon>
        <taxon>Actinomycetota</taxon>
        <taxon>Actinomycetes</taxon>
        <taxon>Micrococcales</taxon>
        <taxon>Promicromonosporaceae</taxon>
        <taxon>Xylanimonas</taxon>
    </lineage>
</organism>
<dbReference type="AlphaFoldDB" id="A0A4Q7M4D6"/>
<evidence type="ECO:0000259" key="2">
    <source>
        <dbReference type="Pfam" id="PF00586"/>
    </source>
</evidence>
<dbReference type="SUPFAM" id="SSF55326">
    <property type="entry name" value="PurM N-terminal domain-like"/>
    <property type="match status" value="1"/>
</dbReference>
<dbReference type="Gene3D" id="3.30.1330.10">
    <property type="entry name" value="PurM-like, N-terminal domain"/>
    <property type="match status" value="1"/>
</dbReference>
<dbReference type="Gene3D" id="3.90.650.10">
    <property type="entry name" value="PurM-like C-terminal domain"/>
    <property type="match status" value="1"/>
</dbReference>
<dbReference type="NCBIfam" id="TIGR02124">
    <property type="entry name" value="hypE"/>
    <property type="match status" value="1"/>
</dbReference>
<dbReference type="PANTHER" id="PTHR30303">
    <property type="entry name" value="HYDROGENASE ISOENZYMES FORMATION PROTEIN HYPE"/>
    <property type="match status" value="1"/>
</dbReference>
<proteinExistence type="inferred from homology"/>
<dbReference type="InterPro" id="IPR010918">
    <property type="entry name" value="PurM-like_C_dom"/>
</dbReference>
<dbReference type="PIRSF" id="PIRSF005644">
    <property type="entry name" value="Hdrgns_mtr_HypE"/>
    <property type="match status" value="1"/>
</dbReference>
<dbReference type="PANTHER" id="PTHR30303:SF0">
    <property type="entry name" value="CARBAMOYL DEHYDRATASE HYPE"/>
    <property type="match status" value="1"/>
</dbReference>
<comment type="similarity">
    <text evidence="1">Belongs to the HypE family.</text>
</comment>
<keyword evidence="5" id="KW-1185">Reference proteome</keyword>
<comment type="caution">
    <text evidence="4">The sequence shown here is derived from an EMBL/GenBank/DDBJ whole genome shotgun (WGS) entry which is preliminary data.</text>
</comment>
<dbReference type="GO" id="GO:0051604">
    <property type="term" value="P:protein maturation"/>
    <property type="evidence" value="ECO:0007669"/>
    <property type="project" value="TreeGrafter"/>
</dbReference>
<protein>
    <submittedName>
        <fullName evidence="4">Hydrogenase expression/formation protein HypE</fullName>
    </submittedName>
</protein>
<reference evidence="4 5" key="1">
    <citation type="submission" date="2019-02" db="EMBL/GenBank/DDBJ databases">
        <title>Sequencing the genomes of 1000 actinobacteria strains.</title>
        <authorList>
            <person name="Klenk H.-P."/>
        </authorList>
    </citation>
    <scope>NUCLEOTIDE SEQUENCE [LARGE SCALE GENOMIC DNA]</scope>
    <source>
        <strain evidence="4 5">DSM 16932</strain>
    </source>
</reference>
<dbReference type="OrthoDB" id="9802811at2"/>
<sequence>MPEISPPDQWSCPLPVRAGERVVLGHGGGGVLSAELIEQVILPAFGGAPAGGLRDSALVDVPAALADGGRLAFSTDSYVVAPLFFPGGSIGDLAVHGTINDLAMSGALPLMLSCGLILEEGLEIDTLARVARDMGRAAHAAGVPIGTGDTKVVGQGHADGLYVNTAGIGVVPAGVEIGPARARPGDVVIVSGPIGEHGVAILSQREGLEFGTTLRTDSASLHRMVAGLLSAGIDVRVLRDPTRGGLAASLTEIAADSRVGVVLDEAAVPVPDAVAAACGFLGLDPLHVANEGKLVAVVAPDDADPALAVMGADPAGRGAAVVGSITDAHPGLLVGRTRLGARRVIDRPLGEQLPRIC</sequence>
<dbReference type="Proteomes" id="UP000293852">
    <property type="component" value="Unassembled WGS sequence"/>
</dbReference>
<evidence type="ECO:0000313" key="5">
    <source>
        <dbReference type="Proteomes" id="UP000293852"/>
    </source>
</evidence>
<evidence type="ECO:0000256" key="1">
    <source>
        <dbReference type="ARBA" id="ARBA00006243"/>
    </source>
</evidence>
<dbReference type="RefSeq" id="WP_130416270.1">
    <property type="nucleotide sequence ID" value="NZ_SGWX01000001.1"/>
</dbReference>
<feature type="domain" description="PurM-like N-terminal" evidence="2">
    <location>
        <begin position="55"/>
        <end position="171"/>
    </location>
</feature>
<feature type="domain" description="PurM-like C-terminal" evidence="3">
    <location>
        <begin position="183"/>
        <end position="328"/>
    </location>
</feature>
<accession>A0A4Q7M4D6</accession>
<evidence type="ECO:0000259" key="3">
    <source>
        <dbReference type="Pfam" id="PF02769"/>
    </source>
</evidence>